<protein>
    <submittedName>
        <fullName evidence="2">Uncharacterized protein</fullName>
    </submittedName>
</protein>
<reference evidence="2 3" key="2">
    <citation type="submission" date="2021-10" db="EMBL/GenBank/DDBJ databases">
        <authorList>
            <person name="Piombo E."/>
        </authorList>
    </citation>
    <scope>NUCLEOTIDE SEQUENCE [LARGE SCALE GENOMIC DNA]</scope>
</reference>
<comment type="caution">
    <text evidence="2">The sequence shown here is derived from an EMBL/GenBank/DDBJ whole genome shotgun (WGS) entry which is preliminary data.</text>
</comment>
<organism evidence="2 3">
    <name type="scientific">Clonostachys byssicola</name>
    <dbReference type="NCBI Taxonomy" id="160290"/>
    <lineage>
        <taxon>Eukaryota</taxon>
        <taxon>Fungi</taxon>
        <taxon>Dikarya</taxon>
        <taxon>Ascomycota</taxon>
        <taxon>Pezizomycotina</taxon>
        <taxon>Sordariomycetes</taxon>
        <taxon>Hypocreomycetidae</taxon>
        <taxon>Hypocreales</taxon>
        <taxon>Bionectriaceae</taxon>
        <taxon>Clonostachys</taxon>
    </lineage>
</organism>
<sequence length="380" mass="43185">MGTTIASSAPEPMKLRLNRPPTSTGGVGRASRADNVLPELSKLAPSQWDHMLAEYGLAPMKDNLRQQWLAMNKNQAKPLVENMVRTMMEHAKSPVAKFKNAYKAQVDNLLSNNCHHVTDWSWPALELARDEIMQVAFIQENYKRTAMISWPAIGIIFWALSLRMVTAADAAVEKVVRQYVERYHLLDKIPTAIRAFQYYKECRSGVFIILDCPKDVHGPLASKPATYKRRFMDKEFMDKVTMEVNSLPRMKFSFEPTDHLKLMITDSRVKRQEHVKPVRLPPSFDVEEEKVWHRDTVLAKQKGPFTQLEAQKEADSGLAEKFKAQSGGKTVVLPFDIKAGISFFAQRFGFAEPIKTVNEATDTKITQTTMATVKRLNKDA</sequence>
<evidence type="ECO:0000313" key="2">
    <source>
        <dbReference type="EMBL" id="CAG9992195.1"/>
    </source>
</evidence>
<accession>A0A9N9UN32</accession>
<reference evidence="3" key="1">
    <citation type="submission" date="2019-06" db="EMBL/GenBank/DDBJ databases">
        <authorList>
            <person name="Broberg M."/>
        </authorList>
    </citation>
    <scope>NUCLEOTIDE SEQUENCE [LARGE SCALE GENOMIC DNA]</scope>
</reference>
<dbReference type="Proteomes" id="UP000754883">
    <property type="component" value="Unassembled WGS sequence"/>
</dbReference>
<name>A0A9N9UN32_9HYPO</name>
<proteinExistence type="predicted"/>
<gene>
    <name evidence="2" type="ORF">CBYS24578_00015115</name>
</gene>
<evidence type="ECO:0000313" key="3">
    <source>
        <dbReference type="Proteomes" id="UP000754883"/>
    </source>
</evidence>
<evidence type="ECO:0000256" key="1">
    <source>
        <dbReference type="SAM" id="MobiDB-lite"/>
    </source>
</evidence>
<keyword evidence="3" id="KW-1185">Reference proteome</keyword>
<feature type="region of interest" description="Disordered" evidence="1">
    <location>
        <begin position="1"/>
        <end position="33"/>
    </location>
</feature>
<dbReference type="EMBL" id="CABFNO020001481">
    <property type="protein sequence ID" value="CAG9992195.1"/>
    <property type="molecule type" value="Genomic_DNA"/>
</dbReference>
<dbReference type="AlphaFoldDB" id="A0A9N9UN32"/>
<dbReference type="OrthoDB" id="5141294at2759"/>